<reference evidence="1 2" key="1">
    <citation type="journal article" date="2018" name="PLoS Pathog.">
        <title>Evolution of structural diversity of trichothecenes, a family of toxins produced by plant pathogenic and entomopathogenic fungi.</title>
        <authorList>
            <person name="Proctor R.H."/>
            <person name="McCormick S.P."/>
            <person name="Kim H.S."/>
            <person name="Cardoza R.E."/>
            <person name="Stanley A.M."/>
            <person name="Lindo L."/>
            <person name="Kelly A."/>
            <person name="Brown D.W."/>
            <person name="Lee T."/>
            <person name="Vaughan M.M."/>
            <person name="Alexander N.J."/>
            <person name="Busman M."/>
            <person name="Gutierrez S."/>
        </authorList>
    </citation>
    <scope>NUCLEOTIDE SEQUENCE [LARGE SCALE GENOMIC DNA]</scope>
    <source>
        <strain evidence="1 2">IBT 40837</strain>
    </source>
</reference>
<organism evidence="1 2">
    <name type="scientific">Trichoderma arundinaceum</name>
    <dbReference type="NCBI Taxonomy" id="490622"/>
    <lineage>
        <taxon>Eukaryota</taxon>
        <taxon>Fungi</taxon>
        <taxon>Dikarya</taxon>
        <taxon>Ascomycota</taxon>
        <taxon>Pezizomycotina</taxon>
        <taxon>Sordariomycetes</taxon>
        <taxon>Hypocreomycetidae</taxon>
        <taxon>Hypocreales</taxon>
        <taxon>Hypocreaceae</taxon>
        <taxon>Trichoderma</taxon>
    </lineage>
</organism>
<keyword evidence="2" id="KW-1185">Reference proteome</keyword>
<evidence type="ECO:0000313" key="1">
    <source>
        <dbReference type="EMBL" id="RFU73871.1"/>
    </source>
</evidence>
<sequence length="204" mass="24544">MENPETPQLMTKSEGKVRILLESVTHLVPGSDRDEKLSFIKNVVCQRHWKRDFDWNQERMYPYGDFFGLKNRNCFFLIDHHGHDHTVQEEKVPVIWYKWTGESLVHMNDTLPLWIQEELKKWPFSWEGRKFHRLPKGPDGKYEPKVQREIIKSWLNLGIPISAERIEFLREHPEHALWLKAHLDRELWAQIEPLCELPEEKSKE</sequence>
<evidence type="ECO:0000313" key="2">
    <source>
        <dbReference type="Proteomes" id="UP000266272"/>
    </source>
</evidence>
<protein>
    <submittedName>
        <fullName evidence="1">Uncharacterized protein</fullName>
    </submittedName>
</protein>
<dbReference type="AlphaFoldDB" id="A0A395NDD1"/>
<proteinExistence type="predicted"/>
<gene>
    <name evidence="1" type="ORF">TARUN_8386</name>
</gene>
<accession>A0A395NDD1</accession>
<dbReference type="Proteomes" id="UP000266272">
    <property type="component" value="Unassembled WGS sequence"/>
</dbReference>
<comment type="caution">
    <text evidence="1">The sequence shown here is derived from an EMBL/GenBank/DDBJ whole genome shotgun (WGS) entry which is preliminary data.</text>
</comment>
<dbReference type="OrthoDB" id="4379079at2759"/>
<dbReference type="EMBL" id="PXOA01000596">
    <property type="protein sequence ID" value="RFU73871.1"/>
    <property type="molecule type" value="Genomic_DNA"/>
</dbReference>
<name>A0A395NDD1_TRIAR</name>